<sequence>MDRSCIGREYASSSPLQRSSSSLACLEPTPTVPEARSIAPQAVGSTVELLNASPASHVISLMVIEVHHRLLLERTGLDTGVCIQHLLQLRGRRRRACASHMRASACVDADNGAVCNPINHFLHAVEARTGDRERTKNAHQGHRAAAG</sequence>
<name>A0A1C7MB24_GRIFR</name>
<keyword evidence="2" id="KW-1185">Reference proteome</keyword>
<dbReference type="AlphaFoldDB" id="A0A1C7MB24"/>
<evidence type="ECO:0000313" key="1">
    <source>
        <dbReference type="EMBL" id="OBZ73546.1"/>
    </source>
</evidence>
<evidence type="ECO:0000313" key="2">
    <source>
        <dbReference type="Proteomes" id="UP000092993"/>
    </source>
</evidence>
<proteinExistence type="predicted"/>
<accession>A0A1C7MB24</accession>
<dbReference type="Proteomes" id="UP000092993">
    <property type="component" value="Unassembled WGS sequence"/>
</dbReference>
<gene>
    <name evidence="1" type="ORF">A0H81_06546</name>
</gene>
<organism evidence="1 2">
    <name type="scientific">Grifola frondosa</name>
    <name type="common">Maitake</name>
    <name type="synonym">Polyporus frondosus</name>
    <dbReference type="NCBI Taxonomy" id="5627"/>
    <lineage>
        <taxon>Eukaryota</taxon>
        <taxon>Fungi</taxon>
        <taxon>Dikarya</taxon>
        <taxon>Basidiomycota</taxon>
        <taxon>Agaricomycotina</taxon>
        <taxon>Agaricomycetes</taxon>
        <taxon>Polyporales</taxon>
        <taxon>Grifolaceae</taxon>
        <taxon>Grifola</taxon>
    </lineage>
</organism>
<comment type="caution">
    <text evidence="1">The sequence shown here is derived from an EMBL/GenBank/DDBJ whole genome shotgun (WGS) entry which is preliminary data.</text>
</comment>
<reference evidence="1 2" key="1">
    <citation type="submission" date="2016-03" db="EMBL/GenBank/DDBJ databases">
        <title>Whole genome sequencing of Grifola frondosa 9006-11.</title>
        <authorList>
            <person name="Min B."/>
            <person name="Park H."/>
            <person name="Kim J.-G."/>
            <person name="Cho H."/>
            <person name="Oh Y.-L."/>
            <person name="Kong W.-S."/>
            <person name="Choi I.-G."/>
        </authorList>
    </citation>
    <scope>NUCLEOTIDE SEQUENCE [LARGE SCALE GENOMIC DNA]</scope>
    <source>
        <strain evidence="1 2">9006-11</strain>
    </source>
</reference>
<protein>
    <submittedName>
        <fullName evidence="1">Uncharacterized protein</fullName>
    </submittedName>
</protein>
<dbReference type="EMBL" id="LUGG01000006">
    <property type="protein sequence ID" value="OBZ73546.1"/>
    <property type="molecule type" value="Genomic_DNA"/>
</dbReference>